<reference evidence="2" key="1">
    <citation type="submission" date="2020-01" db="EMBL/GenBank/DDBJ databases">
        <authorList>
            <person name="Meier V. D."/>
            <person name="Meier V D."/>
        </authorList>
    </citation>
    <scope>NUCLEOTIDE SEQUENCE</scope>
    <source>
        <strain evidence="2">HLG_WM_MAG_09</strain>
    </source>
</reference>
<dbReference type="AlphaFoldDB" id="A0A6S6UDP7"/>
<evidence type="ECO:0000256" key="1">
    <source>
        <dbReference type="SAM" id="SignalP"/>
    </source>
</evidence>
<name>A0A6S6UDP7_9GAMM</name>
<proteinExistence type="predicted"/>
<evidence type="ECO:0000313" key="2">
    <source>
        <dbReference type="EMBL" id="CAA6827634.1"/>
    </source>
</evidence>
<dbReference type="EMBL" id="CACVAT010000442">
    <property type="protein sequence ID" value="CAA6827634.1"/>
    <property type="molecule type" value="Genomic_DNA"/>
</dbReference>
<feature type="chain" id="PRO_5028199160" evidence="1">
    <location>
        <begin position="21"/>
        <end position="63"/>
    </location>
</feature>
<feature type="signal peptide" evidence="1">
    <location>
        <begin position="1"/>
        <end position="20"/>
    </location>
</feature>
<protein>
    <submittedName>
        <fullName evidence="2">Uncharacterized protein</fullName>
    </submittedName>
</protein>
<gene>
    <name evidence="2" type="ORF">HELGO_WM48026</name>
</gene>
<organism evidence="2">
    <name type="scientific">uncultured Thiotrichaceae bacterium</name>
    <dbReference type="NCBI Taxonomy" id="298394"/>
    <lineage>
        <taxon>Bacteria</taxon>
        <taxon>Pseudomonadati</taxon>
        <taxon>Pseudomonadota</taxon>
        <taxon>Gammaproteobacteria</taxon>
        <taxon>Thiotrichales</taxon>
        <taxon>Thiotrichaceae</taxon>
        <taxon>environmental samples</taxon>
    </lineage>
</organism>
<keyword evidence="1" id="KW-0732">Signal</keyword>
<sequence>MKKLTVISIVLFTLSGSLVAQDATDTSNTQTSETAPVLSIDMVKEAFKFGFQSGWMKQGNSAD</sequence>
<accession>A0A6S6UDP7</accession>